<reference evidence="1" key="1">
    <citation type="submission" date="2016-10" db="EMBL/GenBank/DDBJ databases">
        <authorList>
            <person name="de Groot N.N."/>
        </authorList>
    </citation>
    <scope>NUCLEOTIDE SEQUENCE</scope>
</reference>
<protein>
    <submittedName>
        <fullName evidence="1">Uncharacterized protein</fullName>
    </submittedName>
</protein>
<name>A0A1W1DZ40_9ZZZZ</name>
<dbReference type="AlphaFoldDB" id="A0A1W1DZ40"/>
<dbReference type="EMBL" id="FPHY01000133">
    <property type="protein sequence ID" value="SFV87002.1"/>
    <property type="molecule type" value="Genomic_DNA"/>
</dbReference>
<evidence type="ECO:0000313" key="1">
    <source>
        <dbReference type="EMBL" id="SFV87002.1"/>
    </source>
</evidence>
<gene>
    <name evidence="1" type="ORF">MNB_SUP05-SYMBIONT-4-790</name>
</gene>
<proteinExistence type="predicted"/>
<sequence length="109" mass="11688">MFQQALNDFGADTFSGSFKQAFKSLSAGDLSLSACCNHSGDIDETSIDVTILNSTETKQVIQLKIGVFFHEVLAGCACSDDPSQAVTYENGYCELDAEINKTTALISFS</sequence>
<organism evidence="1">
    <name type="scientific">hydrothermal vent metagenome</name>
    <dbReference type="NCBI Taxonomy" id="652676"/>
    <lineage>
        <taxon>unclassified sequences</taxon>
        <taxon>metagenomes</taxon>
        <taxon>ecological metagenomes</taxon>
    </lineage>
</organism>
<accession>A0A1W1DZ40</accession>